<organism evidence="1 2">
    <name type="scientific">Entomophthora muscae</name>
    <dbReference type="NCBI Taxonomy" id="34485"/>
    <lineage>
        <taxon>Eukaryota</taxon>
        <taxon>Fungi</taxon>
        <taxon>Fungi incertae sedis</taxon>
        <taxon>Zoopagomycota</taxon>
        <taxon>Entomophthoromycotina</taxon>
        <taxon>Entomophthoromycetes</taxon>
        <taxon>Entomophthorales</taxon>
        <taxon>Entomophthoraceae</taxon>
        <taxon>Entomophthora</taxon>
    </lineage>
</organism>
<evidence type="ECO:0000313" key="2">
    <source>
        <dbReference type="Proteomes" id="UP001165960"/>
    </source>
</evidence>
<sequence>MTRWLSPYSIPITTNFHGSVPPTYPPQETADQPPKLYCLLGAPFGPLYFTEYPSNLAYLEFTLEEILIYNPEARTRETETVYREGTKIIIAPLLLCDKYNYLPAYSVPMTPSLTLQPNCLQESVAANESTSTQIFGVMYITLNGLIDSMVPARRPWALLGKFLSFIVKLAQILWWALPAGHPPASSQEPPTGWIPDKKLLSLLP</sequence>
<comment type="caution">
    <text evidence="1">The sequence shown here is derived from an EMBL/GenBank/DDBJ whole genome shotgun (WGS) entry which is preliminary data.</text>
</comment>
<keyword evidence="2" id="KW-1185">Reference proteome</keyword>
<evidence type="ECO:0000313" key="1">
    <source>
        <dbReference type="EMBL" id="KAJ9085510.1"/>
    </source>
</evidence>
<name>A0ACC2UEM3_9FUNG</name>
<proteinExistence type="predicted"/>
<dbReference type="EMBL" id="QTSX02000758">
    <property type="protein sequence ID" value="KAJ9085510.1"/>
    <property type="molecule type" value="Genomic_DNA"/>
</dbReference>
<dbReference type="Proteomes" id="UP001165960">
    <property type="component" value="Unassembled WGS sequence"/>
</dbReference>
<reference evidence="1" key="1">
    <citation type="submission" date="2022-04" db="EMBL/GenBank/DDBJ databases">
        <title>Genome of the entomopathogenic fungus Entomophthora muscae.</title>
        <authorList>
            <person name="Elya C."/>
            <person name="Lovett B.R."/>
            <person name="Lee E."/>
            <person name="Macias A.M."/>
            <person name="Hajek A.E."/>
            <person name="De Bivort B.L."/>
            <person name="Kasson M.T."/>
            <person name="De Fine Licht H.H."/>
            <person name="Stajich J.E."/>
        </authorList>
    </citation>
    <scope>NUCLEOTIDE SEQUENCE</scope>
    <source>
        <strain evidence="1">Berkeley</strain>
    </source>
</reference>
<gene>
    <name evidence="1" type="ORF">DSO57_1013164</name>
</gene>
<accession>A0ACC2UEM3</accession>
<protein>
    <submittedName>
        <fullName evidence="1">Uncharacterized protein</fullName>
    </submittedName>
</protein>